<gene>
    <name evidence="12" type="ORF">HGB44_24725</name>
</gene>
<evidence type="ECO:0000256" key="5">
    <source>
        <dbReference type="ARBA" id="ARBA00022490"/>
    </source>
</evidence>
<dbReference type="Proteomes" id="UP000553209">
    <property type="component" value="Unassembled WGS sequence"/>
</dbReference>
<dbReference type="Pfam" id="PF01135">
    <property type="entry name" value="PCMT"/>
    <property type="match status" value="1"/>
</dbReference>
<evidence type="ECO:0000256" key="9">
    <source>
        <dbReference type="ARBA" id="ARBA00030757"/>
    </source>
</evidence>
<evidence type="ECO:0000256" key="6">
    <source>
        <dbReference type="ARBA" id="ARBA00022603"/>
    </source>
</evidence>
<evidence type="ECO:0000256" key="8">
    <source>
        <dbReference type="ARBA" id="ARBA00022691"/>
    </source>
</evidence>
<dbReference type="GO" id="GO:0032259">
    <property type="term" value="P:methylation"/>
    <property type="evidence" value="ECO:0007669"/>
    <property type="project" value="UniProtKB-KW"/>
</dbReference>
<dbReference type="InterPro" id="IPR029063">
    <property type="entry name" value="SAM-dependent_MTases_sf"/>
</dbReference>
<keyword evidence="5" id="KW-0963">Cytoplasm</keyword>
<keyword evidence="13" id="KW-1185">Reference proteome</keyword>
<dbReference type="AlphaFoldDB" id="A0A7X6MHY8"/>
<evidence type="ECO:0000313" key="12">
    <source>
        <dbReference type="EMBL" id="NKZ00850.1"/>
    </source>
</evidence>
<dbReference type="CDD" id="cd02440">
    <property type="entry name" value="AdoMet_MTases"/>
    <property type="match status" value="1"/>
</dbReference>
<protein>
    <recommendedName>
        <fullName evidence="4">Protein-L-isoaspartate O-methyltransferase</fullName>
        <ecNumber evidence="3">2.1.1.77</ecNumber>
    </recommendedName>
    <alternativeName>
        <fullName evidence="11">L-isoaspartyl protein carboxyl methyltransferase</fullName>
    </alternativeName>
    <alternativeName>
        <fullName evidence="9">Protein L-isoaspartyl methyltransferase</fullName>
    </alternativeName>
    <alternativeName>
        <fullName evidence="10">Protein-beta-aspartate methyltransferase</fullName>
    </alternativeName>
</protein>
<comment type="caution">
    <text evidence="12">The sequence shown here is derived from an EMBL/GenBank/DDBJ whole genome shotgun (WGS) entry which is preliminary data.</text>
</comment>
<evidence type="ECO:0000313" key="13">
    <source>
        <dbReference type="Proteomes" id="UP000553209"/>
    </source>
</evidence>
<comment type="subcellular location">
    <subcellularLocation>
        <location evidence="1">Cytoplasm</location>
    </subcellularLocation>
</comment>
<dbReference type="PANTHER" id="PTHR11579">
    <property type="entry name" value="PROTEIN-L-ISOASPARTATE O-METHYLTRANSFERASE"/>
    <property type="match status" value="1"/>
</dbReference>
<dbReference type="InterPro" id="IPR000682">
    <property type="entry name" value="PCMT"/>
</dbReference>
<evidence type="ECO:0000256" key="4">
    <source>
        <dbReference type="ARBA" id="ARBA00013346"/>
    </source>
</evidence>
<dbReference type="PANTHER" id="PTHR11579:SF0">
    <property type="entry name" value="PROTEIN-L-ISOASPARTATE(D-ASPARTATE) O-METHYLTRANSFERASE"/>
    <property type="match status" value="1"/>
</dbReference>
<dbReference type="Gene3D" id="3.40.50.150">
    <property type="entry name" value="Vaccinia Virus protein VP39"/>
    <property type="match status" value="1"/>
</dbReference>
<evidence type="ECO:0000256" key="1">
    <source>
        <dbReference type="ARBA" id="ARBA00004496"/>
    </source>
</evidence>
<organism evidence="12 13">
    <name type="scientific">Nocardiopsis alborubida</name>
    <dbReference type="NCBI Taxonomy" id="146802"/>
    <lineage>
        <taxon>Bacteria</taxon>
        <taxon>Bacillati</taxon>
        <taxon>Actinomycetota</taxon>
        <taxon>Actinomycetes</taxon>
        <taxon>Streptosporangiales</taxon>
        <taxon>Nocardiopsidaceae</taxon>
        <taxon>Nocardiopsis</taxon>
    </lineage>
</organism>
<sequence>MLPQHEKLVARLTQAGGLDQRWHGAFAAVERHRFLPGRITAPDGTTVDRDGDHDGDRERWLELAYDDIPVITQVDDGTGEGSGYPTSSASQPSIVADMLHRLDVFPGMRVLEVGTGTGYNAGLLSHRLGGENVTTVEIDADLAEQARVRLLDAGFAAHVVTGDGTRGWPKRAPYDRVLSTAAVQRVPYAWVAQSRPGGRILTPWGTAFHNGALAELRVGPDGSARGHFAGDVAFMWVRDQRIPRRVVETHVRPEEQEFTLSRTGLHPYEPISDFSASFAIGLHMPTVLNRVEYTDEEQRFTVHLVDPGTGSWASWHVDPDRGETGYEVHQHGPRRLFSELEAAYTWWQEEGRPEHTRFGLTVSAERQSVWLDHEGRPVLTAP</sequence>
<dbReference type="EMBL" id="JAAXPG010000028">
    <property type="protein sequence ID" value="NKZ00850.1"/>
    <property type="molecule type" value="Genomic_DNA"/>
</dbReference>
<evidence type="ECO:0000256" key="10">
    <source>
        <dbReference type="ARBA" id="ARBA00031323"/>
    </source>
</evidence>
<proteinExistence type="inferred from homology"/>
<dbReference type="EC" id="2.1.1.77" evidence="3"/>
<evidence type="ECO:0000256" key="11">
    <source>
        <dbReference type="ARBA" id="ARBA00031350"/>
    </source>
</evidence>
<dbReference type="RefSeq" id="WP_061080061.1">
    <property type="nucleotide sequence ID" value="NZ_JAAXPG010000028.1"/>
</dbReference>
<name>A0A7X6MHY8_9ACTN</name>
<keyword evidence="7 12" id="KW-0808">Transferase</keyword>
<keyword evidence="8" id="KW-0949">S-adenosyl-L-methionine</keyword>
<accession>A0A7X6MHY8</accession>
<dbReference type="SUPFAM" id="SSF53335">
    <property type="entry name" value="S-adenosyl-L-methionine-dependent methyltransferases"/>
    <property type="match status" value="1"/>
</dbReference>
<reference evidence="12 13" key="1">
    <citation type="submission" date="2020-04" db="EMBL/GenBank/DDBJ databases">
        <title>MicrobeNet Type strains.</title>
        <authorList>
            <person name="Nicholson A.C."/>
        </authorList>
    </citation>
    <scope>NUCLEOTIDE SEQUENCE [LARGE SCALE GENOMIC DNA]</scope>
    <source>
        <strain evidence="12 13">ATCC 23612</strain>
    </source>
</reference>
<dbReference type="GO" id="GO:0005737">
    <property type="term" value="C:cytoplasm"/>
    <property type="evidence" value="ECO:0007669"/>
    <property type="project" value="UniProtKB-SubCell"/>
</dbReference>
<keyword evidence="6 12" id="KW-0489">Methyltransferase</keyword>
<evidence type="ECO:0000256" key="7">
    <source>
        <dbReference type="ARBA" id="ARBA00022679"/>
    </source>
</evidence>
<evidence type="ECO:0000256" key="2">
    <source>
        <dbReference type="ARBA" id="ARBA00005369"/>
    </source>
</evidence>
<comment type="similarity">
    <text evidence="2">Belongs to the methyltransferase superfamily. L-isoaspartyl/D-aspartyl protein methyltransferase family.</text>
</comment>
<evidence type="ECO:0000256" key="3">
    <source>
        <dbReference type="ARBA" id="ARBA00011890"/>
    </source>
</evidence>
<dbReference type="GO" id="GO:0004719">
    <property type="term" value="F:protein-L-isoaspartate (D-aspartate) O-methyltransferase activity"/>
    <property type="evidence" value="ECO:0007669"/>
    <property type="project" value="UniProtKB-EC"/>
</dbReference>